<evidence type="ECO:0000313" key="2">
    <source>
        <dbReference type="Proteomes" id="UP000607653"/>
    </source>
</evidence>
<reference evidence="1 2" key="1">
    <citation type="journal article" date="2020" name="Mol. Biol. Evol.">
        <title>Distinct Expression and Methylation Patterns for Genes with Different Fates following a Single Whole-Genome Duplication in Flowering Plants.</title>
        <authorList>
            <person name="Shi T."/>
            <person name="Rahmani R.S."/>
            <person name="Gugger P.F."/>
            <person name="Wang M."/>
            <person name="Li H."/>
            <person name="Zhang Y."/>
            <person name="Li Z."/>
            <person name="Wang Q."/>
            <person name="Van de Peer Y."/>
            <person name="Marchal K."/>
            <person name="Chen J."/>
        </authorList>
    </citation>
    <scope>NUCLEOTIDE SEQUENCE [LARGE SCALE GENOMIC DNA]</scope>
    <source>
        <tissue evidence="1">Leaf</tissue>
    </source>
</reference>
<dbReference type="Proteomes" id="UP000607653">
    <property type="component" value="Unassembled WGS sequence"/>
</dbReference>
<protein>
    <submittedName>
        <fullName evidence="1">Uncharacterized protein</fullName>
    </submittedName>
</protein>
<dbReference type="AlphaFoldDB" id="A0A822Z3Y7"/>
<name>A0A822Z3Y7_NELNU</name>
<comment type="caution">
    <text evidence="1">The sequence shown here is derived from an EMBL/GenBank/DDBJ whole genome shotgun (WGS) entry which is preliminary data.</text>
</comment>
<sequence length="65" mass="6973">MPPPAHGLIASRAVCTTGPDGQNQGTLLVFNLNSKVSANKFKEISKTLGWEGIEKDAIQTVHEIL</sequence>
<proteinExistence type="predicted"/>
<accession>A0A822Z3Y7</accession>
<dbReference type="EMBL" id="DUZY01000005">
    <property type="protein sequence ID" value="DAD39360.1"/>
    <property type="molecule type" value="Genomic_DNA"/>
</dbReference>
<gene>
    <name evidence="1" type="ORF">HUJ06_013683</name>
</gene>
<organism evidence="1 2">
    <name type="scientific">Nelumbo nucifera</name>
    <name type="common">Sacred lotus</name>
    <dbReference type="NCBI Taxonomy" id="4432"/>
    <lineage>
        <taxon>Eukaryota</taxon>
        <taxon>Viridiplantae</taxon>
        <taxon>Streptophyta</taxon>
        <taxon>Embryophyta</taxon>
        <taxon>Tracheophyta</taxon>
        <taxon>Spermatophyta</taxon>
        <taxon>Magnoliopsida</taxon>
        <taxon>Proteales</taxon>
        <taxon>Nelumbonaceae</taxon>
        <taxon>Nelumbo</taxon>
    </lineage>
</organism>
<evidence type="ECO:0000313" key="1">
    <source>
        <dbReference type="EMBL" id="DAD39360.1"/>
    </source>
</evidence>
<keyword evidence="2" id="KW-1185">Reference proteome</keyword>